<feature type="transmembrane region" description="Helical" evidence="1">
    <location>
        <begin position="19"/>
        <end position="41"/>
    </location>
</feature>
<keyword evidence="1" id="KW-0812">Transmembrane</keyword>
<dbReference type="EMBL" id="DUGC01000064">
    <property type="protein sequence ID" value="HIH09849.1"/>
    <property type="molecule type" value="Genomic_DNA"/>
</dbReference>
<keyword evidence="1" id="KW-0472">Membrane</keyword>
<evidence type="ECO:0000313" key="3">
    <source>
        <dbReference type="Proteomes" id="UP000565078"/>
    </source>
</evidence>
<keyword evidence="1" id="KW-1133">Transmembrane helix</keyword>
<protein>
    <submittedName>
        <fullName evidence="2">Uncharacterized protein</fullName>
    </submittedName>
</protein>
<name>A0A7J4J022_9ARCH</name>
<proteinExistence type="predicted"/>
<evidence type="ECO:0000256" key="1">
    <source>
        <dbReference type="SAM" id="Phobius"/>
    </source>
</evidence>
<reference evidence="3" key="1">
    <citation type="journal article" date="2020" name="bioRxiv">
        <title>A rank-normalized archaeal taxonomy based on genome phylogeny resolves widespread incomplete and uneven classifications.</title>
        <authorList>
            <person name="Rinke C."/>
            <person name="Chuvochina M."/>
            <person name="Mussig A.J."/>
            <person name="Chaumeil P.-A."/>
            <person name="Waite D.W."/>
            <person name="Whitman W.B."/>
            <person name="Parks D.H."/>
            <person name="Hugenholtz P."/>
        </authorList>
    </citation>
    <scope>NUCLEOTIDE SEQUENCE [LARGE SCALE GENOMIC DNA]</scope>
</reference>
<comment type="caution">
    <text evidence="2">The sequence shown here is derived from an EMBL/GenBank/DDBJ whole genome shotgun (WGS) entry which is preliminary data.</text>
</comment>
<evidence type="ECO:0000313" key="2">
    <source>
        <dbReference type="EMBL" id="HIH09849.1"/>
    </source>
</evidence>
<organism evidence="2 3">
    <name type="scientific">Candidatus Iainarchaeum sp</name>
    <dbReference type="NCBI Taxonomy" id="3101447"/>
    <lineage>
        <taxon>Archaea</taxon>
        <taxon>Candidatus Iainarchaeota</taxon>
        <taxon>Candidatus Iainarchaeia</taxon>
        <taxon>Candidatus Iainarchaeales</taxon>
        <taxon>Candidatus Iainarchaeaceae</taxon>
        <taxon>Candidatus Iainarchaeum</taxon>
    </lineage>
</organism>
<sequence>MGIYDSGIDFDISPGSKKIAVYALIAIAAIAIIAVLAMAAAEYAKPQALSFRFEKNPIKQDQMTTLYVTVTNSSGFDLANVPLDVRAKEGTELQISASSEKFNGTAVSLPQLSGGTSREVAFTINPVGKILPGTYVIVAKTTINSEPFEEEAILKVEE</sequence>
<dbReference type="AlphaFoldDB" id="A0A7J4J022"/>
<accession>A0A7J4J022</accession>
<gene>
    <name evidence="2" type="ORF">HA254_04220</name>
</gene>
<dbReference type="Proteomes" id="UP000565078">
    <property type="component" value="Unassembled WGS sequence"/>
</dbReference>